<evidence type="ECO:0000313" key="3">
    <source>
        <dbReference type="Proteomes" id="UP000005156"/>
    </source>
</evidence>
<comment type="caution">
    <text evidence="2">The sequence shown here is derived from an EMBL/GenBank/DDBJ whole genome shotgun (WGS) entry which is preliminary data.</text>
</comment>
<gene>
    <name evidence="2" type="ORF">HMPREF9439_00696</name>
</gene>
<dbReference type="HOGENOM" id="CLU_1260436_0_0_4"/>
<dbReference type="EMBL" id="AFBP01000014">
    <property type="protein sequence ID" value="EGG56766.1"/>
    <property type="molecule type" value="Genomic_DNA"/>
</dbReference>
<dbReference type="Pfam" id="PF03466">
    <property type="entry name" value="LysR_substrate"/>
    <property type="match status" value="1"/>
</dbReference>
<dbReference type="InterPro" id="IPR005119">
    <property type="entry name" value="LysR_subst-bd"/>
</dbReference>
<reference evidence="2 3" key="1">
    <citation type="submission" date="2011-02" db="EMBL/GenBank/DDBJ databases">
        <authorList>
            <person name="Weinstock G."/>
            <person name="Sodergren E."/>
            <person name="Clifton S."/>
            <person name="Fulton L."/>
            <person name="Fulton B."/>
            <person name="Courtney L."/>
            <person name="Fronick C."/>
            <person name="Harrison M."/>
            <person name="Strong C."/>
            <person name="Farmer C."/>
            <person name="Delahaunty K."/>
            <person name="Markovic C."/>
            <person name="Hall O."/>
            <person name="Minx P."/>
            <person name="Tomlinson C."/>
            <person name="Mitreva M."/>
            <person name="Hou S."/>
            <person name="Chen J."/>
            <person name="Wollam A."/>
            <person name="Pepin K.H."/>
            <person name="Johnson M."/>
            <person name="Bhonagiri V."/>
            <person name="Zhang X."/>
            <person name="Suruliraj S."/>
            <person name="Warren W."/>
            <person name="Chinwalla A."/>
            <person name="Mardis E.R."/>
            <person name="Wilson R.K."/>
        </authorList>
    </citation>
    <scope>NUCLEOTIDE SEQUENCE [LARGE SCALE GENOMIC DNA]</scope>
    <source>
        <strain evidence="2 3">YIT 11859</strain>
    </source>
</reference>
<evidence type="ECO:0000313" key="2">
    <source>
        <dbReference type="EMBL" id="EGG56766.1"/>
    </source>
</evidence>
<dbReference type="eggNOG" id="COG0583">
    <property type="taxonomic scope" value="Bacteria"/>
</dbReference>
<dbReference type="AlphaFoldDB" id="F3QIE8"/>
<protein>
    <submittedName>
        <fullName evidence="2">Conserved domain protein</fullName>
    </submittedName>
</protein>
<dbReference type="CDD" id="cd05466">
    <property type="entry name" value="PBP2_LTTR_substrate"/>
    <property type="match status" value="1"/>
</dbReference>
<dbReference type="SUPFAM" id="SSF53850">
    <property type="entry name" value="Periplasmic binding protein-like II"/>
    <property type="match status" value="1"/>
</dbReference>
<feature type="domain" description="LysR substrate-binding" evidence="1">
    <location>
        <begin position="23"/>
        <end position="180"/>
    </location>
</feature>
<evidence type="ECO:0000259" key="1">
    <source>
        <dbReference type="Pfam" id="PF03466"/>
    </source>
</evidence>
<accession>F3QIE8</accession>
<dbReference type="Gene3D" id="3.40.190.10">
    <property type="entry name" value="Periplasmic binding protein-like II"/>
    <property type="match status" value="2"/>
</dbReference>
<dbReference type="Proteomes" id="UP000005156">
    <property type="component" value="Unassembled WGS sequence"/>
</dbReference>
<proteinExistence type="predicted"/>
<keyword evidence="3" id="KW-1185">Reference proteome</keyword>
<sequence>MESLHLNLGVAILKNLLPNLSQVVMLTASANVLIQRLIERKLDLIITNDVSTEPSHVFRRLLFHEPSVLILPKSFEKDPNQNWTWQRLAVCGLPLIRYWNESGAGEINEMFMKTHGLRFPDKISVDTNSLLVTLVSQGIGWGFSRPTTVLENIHMHPHFIVREMQKPSFSREVYLIGREQEFVVESEIITDIAKQFVQENIIPESLKFAPWVKEGFTVG</sequence>
<name>F3QIE8_9BURK</name>
<organism evidence="2 3">
    <name type="scientific">Parasutterella excrementihominis YIT 11859</name>
    <dbReference type="NCBI Taxonomy" id="762966"/>
    <lineage>
        <taxon>Bacteria</taxon>
        <taxon>Pseudomonadati</taxon>
        <taxon>Pseudomonadota</taxon>
        <taxon>Betaproteobacteria</taxon>
        <taxon>Burkholderiales</taxon>
        <taxon>Sutterellaceae</taxon>
        <taxon>Parasutterella</taxon>
    </lineage>
</organism>